<dbReference type="VEuPathDB" id="FungiDB:PHYBLDRAFT_61289"/>
<dbReference type="OrthoDB" id="2285535at2759"/>
<proteinExistence type="predicted"/>
<gene>
    <name evidence="2" type="ORF">PHYBLDRAFT_61289</name>
</gene>
<keyword evidence="1" id="KW-0175">Coiled coil</keyword>
<keyword evidence="3" id="KW-1185">Reference proteome</keyword>
<dbReference type="Proteomes" id="UP000077315">
    <property type="component" value="Unassembled WGS sequence"/>
</dbReference>
<accession>A0A162PW34</accession>
<evidence type="ECO:0000256" key="1">
    <source>
        <dbReference type="SAM" id="Coils"/>
    </source>
</evidence>
<evidence type="ECO:0000313" key="3">
    <source>
        <dbReference type="Proteomes" id="UP000077315"/>
    </source>
</evidence>
<reference evidence="3" key="1">
    <citation type="submission" date="2015-06" db="EMBL/GenBank/DDBJ databases">
        <title>Expansion of signal transduction pathways in fungi by whole-genome duplication.</title>
        <authorList>
            <consortium name="DOE Joint Genome Institute"/>
            <person name="Corrochano L.M."/>
            <person name="Kuo A."/>
            <person name="Marcet-Houben M."/>
            <person name="Polaino S."/>
            <person name="Salamov A."/>
            <person name="Villalobos J.M."/>
            <person name="Alvarez M.I."/>
            <person name="Avalos J."/>
            <person name="Benito E.P."/>
            <person name="Benoit I."/>
            <person name="Burger G."/>
            <person name="Camino L.P."/>
            <person name="Canovas D."/>
            <person name="Cerda-Olmedo E."/>
            <person name="Cheng J.-F."/>
            <person name="Dominguez A."/>
            <person name="Elias M."/>
            <person name="Eslava A.P."/>
            <person name="Glaser F."/>
            <person name="Grimwood J."/>
            <person name="Gutierrez G."/>
            <person name="Heitman J."/>
            <person name="Henrissat B."/>
            <person name="Iturriaga E.A."/>
            <person name="Lang B.F."/>
            <person name="Lavin J.L."/>
            <person name="Lee S."/>
            <person name="Li W."/>
            <person name="Lindquist E."/>
            <person name="Lopez-Garcia S."/>
            <person name="Luque E.M."/>
            <person name="Marcos A.T."/>
            <person name="Martin J."/>
            <person name="McCluskey K."/>
            <person name="Medina H.R."/>
            <person name="Miralles-Duran A."/>
            <person name="Miyazaki A."/>
            <person name="Munoz-Torres E."/>
            <person name="Oguiza J.A."/>
            <person name="Ohm R."/>
            <person name="Olmedo M."/>
            <person name="Orejas M."/>
            <person name="Ortiz-Castellanos L."/>
            <person name="Pisabarro A.G."/>
            <person name="Rodriguez-Romero J."/>
            <person name="Ruiz-Herrera J."/>
            <person name="Ruiz-Vazquez R."/>
            <person name="Sanz C."/>
            <person name="Schackwitz W."/>
            <person name="Schmutz J."/>
            <person name="Shahriari M."/>
            <person name="Shelest E."/>
            <person name="Silva-Franco F."/>
            <person name="Soanes D."/>
            <person name="Syed K."/>
            <person name="Tagua V.G."/>
            <person name="Talbot N.J."/>
            <person name="Thon M."/>
            <person name="De vries R.P."/>
            <person name="Wiebenga A."/>
            <person name="Yadav J.S."/>
            <person name="Braun E.L."/>
            <person name="Baker S."/>
            <person name="Garre V."/>
            <person name="Horwitz B."/>
            <person name="Torres-Martinez S."/>
            <person name="Idnurm A."/>
            <person name="Herrera-Estrella A."/>
            <person name="Gabaldon T."/>
            <person name="Grigoriev I.V."/>
        </authorList>
    </citation>
    <scope>NUCLEOTIDE SEQUENCE [LARGE SCALE GENOMIC DNA]</scope>
    <source>
        <strain evidence="3">NRRL 1555(-)</strain>
    </source>
</reference>
<dbReference type="GeneID" id="29001691"/>
<organism evidence="2 3">
    <name type="scientific">Phycomyces blakesleeanus (strain ATCC 8743b / DSM 1359 / FGSC 10004 / NBRC 33097 / NRRL 1555)</name>
    <dbReference type="NCBI Taxonomy" id="763407"/>
    <lineage>
        <taxon>Eukaryota</taxon>
        <taxon>Fungi</taxon>
        <taxon>Fungi incertae sedis</taxon>
        <taxon>Mucoromycota</taxon>
        <taxon>Mucoromycotina</taxon>
        <taxon>Mucoromycetes</taxon>
        <taxon>Mucorales</taxon>
        <taxon>Phycomycetaceae</taxon>
        <taxon>Phycomyces</taxon>
    </lineage>
</organism>
<dbReference type="InParanoid" id="A0A162PW34"/>
<sequence>MTDKFVGISCKIREIMIRSQTFRDYYILCQAGQPVDKKYICRTFDILRLATNRNNINHDLVASWNSFAPRYLQAKYDGQLFPDYAQCLLAAHIEMGTMYTSLVVERFASILKQYLFYSSVKDRAVSLALNDQRSAIGALFAQPSLIDIPKPTTKARLSSNPGVYIPVLRKIVRQYEKLYQVLQKARSQSQEFQEEDQQEALSHLFVLFPRSFLK</sequence>
<dbReference type="EMBL" id="KV440978">
    <property type="protein sequence ID" value="OAD74656.1"/>
    <property type="molecule type" value="Genomic_DNA"/>
</dbReference>
<name>A0A162PW34_PHYB8</name>
<dbReference type="RefSeq" id="XP_018292696.1">
    <property type="nucleotide sequence ID" value="XM_018440785.1"/>
</dbReference>
<feature type="coiled-coil region" evidence="1">
    <location>
        <begin position="168"/>
        <end position="195"/>
    </location>
</feature>
<protein>
    <submittedName>
        <fullName evidence="2">Uncharacterized protein</fullName>
    </submittedName>
</protein>
<dbReference type="AlphaFoldDB" id="A0A162PW34"/>
<evidence type="ECO:0000313" key="2">
    <source>
        <dbReference type="EMBL" id="OAD74656.1"/>
    </source>
</evidence>